<evidence type="ECO:0000313" key="3">
    <source>
        <dbReference type="RefSeq" id="XP_010909498.2"/>
    </source>
</evidence>
<feature type="region of interest" description="Disordered" evidence="1">
    <location>
        <begin position="93"/>
        <end position="301"/>
    </location>
</feature>
<feature type="compositionally biased region" description="Basic and acidic residues" evidence="1">
    <location>
        <begin position="9"/>
        <end position="24"/>
    </location>
</feature>
<feature type="compositionally biased region" description="Basic and acidic residues" evidence="1">
    <location>
        <begin position="223"/>
        <end position="236"/>
    </location>
</feature>
<organism evidence="2 3">
    <name type="scientific">Elaeis guineensis var. tenera</name>
    <name type="common">Oil palm</name>
    <dbReference type="NCBI Taxonomy" id="51953"/>
    <lineage>
        <taxon>Eukaryota</taxon>
        <taxon>Viridiplantae</taxon>
        <taxon>Streptophyta</taxon>
        <taxon>Embryophyta</taxon>
        <taxon>Tracheophyta</taxon>
        <taxon>Spermatophyta</taxon>
        <taxon>Magnoliopsida</taxon>
        <taxon>Liliopsida</taxon>
        <taxon>Arecaceae</taxon>
        <taxon>Arecoideae</taxon>
        <taxon>Cocoseae</taxon>
        <taxon>Elaeidinae</taxon>
        <taxon>Elaeis</taxon>
    </lineage>
</organism>
<name>A0A6I9QJQ4_ELAGV</name>
<reference evidence="3" key="1">
    <citation type="submission" date="2025-08" db="UniProtKB">
        <authorList>
            <consortium name="RefSeq"/>
        </authorList>
    </citation>
    <scope>IDENTIFICATION</scope>
</reference>
<feature type="compositionally biased region" description="Basic residues" evidence="1">
    <location>
        <begin position="134"/>
        <end position="151"/>
    </location>
</feature>
<dbReference type="GeneID" id="105035596"/>
<accession>A0A6I9QJQ4</accession>
<protein>
    <submittedName>
        <fullName evidence="3">SH3 and multiple ankyrin repeat domains protein 1</fullName>
    </submittedName>
</protein>
<feature type="compositionally biased region" description="Polar residues" evidence="1">
    <location>
        <begin position="212"/>
        <end position="222"/>
    </location>
</feature>
<feature type="compositionally biased region" description="Polar residues" evidence="1">
    <location>
        <begin position="280"/>
        <end position="290"/>
    </location>
</feature>
<dbReference type="KEGG" id="egu:105035596"/>
<keyword evidence="2" id="KW-1185">Reference proteome</keyword>
<dbReference type="OrthoDB" id="722976at2759"/>
<dbReference type="AlphaFoldDB" id="A0A6I9QJQ4"/>
<sequence>MHPSASIEARVRNPSDSQEQRHLDSCSLNDSRSSPGLLFSPSSPSPAGGAAPLPPADAPIVICSLPDTPSSATPAVAGAADISHLRLLLPEAGAEGKSPVTTGAHQPSPKSPSLALVGKVHPGGRLVLRSSSNRWKKKCRASRWQLRRRQIKSPATPRESPAKGHGGLAGEGGSGNDLFKKYRYQPGEASKSTTRDPGASVEVVPGPIDPSALTQNPSSSEGRASKPADREGDMQSKCRCQPQEVHESTTGSLKAASSVVPGPRKSPVLIHNPPLEVGEASSTSVSCGQNPPSPSVPSPAVASLVTDPQISILDIIKMLSKEPDMKYAGADLLETMEMKGMEIPPPPWWRSGGYDG</sequence>
<feature type="compositionally biased region" description="Gly residues" evidence="1">
    <location>
        <begin position="164"/>
        <end position="175"/>
    </location>
</feature>
<feature type="compositionally biased region" description="Low complexity" evidence="1">
    <location>
        <begin position="33"/>
        <end position="51"/>
    </location>
</feature>
<dbReference type="Proteomes" id="UP000504607">
    <property type="component" value="Unplaced"/>
</dbReference>
<dbReference type="InParanoid" id="A0A6I9QJQ4"/>
<proteinExistence type="predicted"/>
<dbReference type="RefSeq" id="XP_010909498.2">
    <property type="nucleotide sequence ID" value="XM_010911196.3"/>
</dbReference>
<evidence type="ECO:0000313" key="2">
    <source>
        <dbReference type="Proteomes" id="UP000504607"/>
    </source>
</evidence>
<gene>
    <name evidence="3" type="primary">LOC105035596</name>
</gene>
<evidence type="ECO:0000256" key="1">
    <source>
        <dbReference type="SAM" id="MobiDB-lite"/>
    </source>
</evidence>
<feature type="region of interest" description="Disordered" evidence="1">
    <location>
        <begin position="1"/>
        <end position="59"/>
    </location>
</feature>